<proteinExistence type="predicted"/>
<dbReference type="EMBL" id="QGKV02000832">
    <property type="protein sequence ID" value="KAF3543184.1"/>
    <property type="molecule type" value="Genomic_DNA"/>
</dbReference>
<evidence type="ECO:0000313" key="2">
    <source>
        <dbReference type="Proteomes" id="UP000266723"/>
    </source>
</evidence>
<name>A0ABQ7BUP7_BRACR</name>
<dbReference type="Proteomes" id="UP000266723">
    <property type="component" value="Unassembled WGS sequence"/>
</dbReference>
<organism evidence="1 2">
    <name type="scientific">Brassica cretica</name>
    <name type="common">Mustard</name>
    <dbReference type="NCBI Taxonomy" id="69181"/>
    <lineage>
        <taxon>Eukaryota</taxon>
        <taxon>Viridiplantae</taxon>
        <taxon>Streptophyta</taxon>
        <taxon>Embryophyta</taxon>
        <taxon>Tracheophyta</taxon>
        <taxon>Spermatophyta</taxon>
        <taxon>Magnoliopsida</taxon>
        <taxon>eudicotyledons</taxon>
        <taxon>Gunneridae</taxon>
        <taxon>Pentapetalae</taxon>
        <taxon>rosids</taxon>
        <taxon>malvids</taxon>
        <taxon>Brassicales</taxon>
        <taxon>Brassicaceae</taxon>
        <taxon>Brassiceae</taxon>
        <taxon>Brassica</taxon>
    </lineage>
</organism>
<sequence length="94" mass="10563">MIDGSWTHDALFSGYGWTWTNSRGIANSEICMIDESWTHDALFSGYGWTWTNSREVTQLLGARNQQRRISQLHSELDGVHASSIDMLGVDGAEE</sequence>
<accession>A0ABQ7BUP7</accession>
<reference evidence="1 2" key="1">
    <citation type="journal article" date="2020" name="BMC Genomics">
        <title>Intraspecific diversification of the crop wild relative Brassica cretica Lam. using demographic model selection.</title>
        <authorList>
            <person name="Kioukis A."/>
            <person name="Michalopoulou V.A."/>
            <person name="Briers L."/>
            <person name="Pirintsos S."/>
            <person name="Studholme D.J."/>
            <person name="Pavlidis P."/>
            <person name="Sarris P.F."/>
        </authorList>
    </citation>
    <scope>NUCLEOTIDE SEQUENCE [LARGE SCALE GENOMIC DNA]</scope>
    <source>
        <strain evidence="2">cv. PFS-1207/04</strain>
    </source>
</reference>
<gene>
    <name evidence="1" type="ORF">DY000_02009519</name>
</gene>
<evidence type="ECO:0000313" key="1">
    <source>
        <dbReference type="EMBL" id="KAF3543184.1"/>
    </source>
</evidence>
<keyword evidence="2" id="KW-1185">Reference proteome</keyword>
<comment type="caution">
    <text evidence="1">The sequence shown here is derived from an EMBL/GenBank/DDBJ whole genome shotgun (WGS) entry which is preliminary data.</text>
</comment>
<protein>
    <submittedName>
        <fullName evidence="1">Uncharacterized protein</fullName>
    </submittedName>
</protein>